<feature type="binding site" evidence="4">
    <location>
        <position position="131"/>
    </location>
    <ligand>
        <name>substrate</name>
    </ligand>
</feature>
<keyword evidence="3 5" id="KW-0460">Magnesium</keyword>
<feature type="binding site" evidence="5">
    <location>
        <position position="131"/>
    </location>
    <ligand>
        <name>Mg(2+)</name>
        <dbReference type="ChEBI" id="CHEBI:18420"/>
    </ligand>
</feature>
<evidence type="ECO:0000256" key="1">
    <source>
        <dbReference type="ARBA" id="ARBA00001946"/>
    </source>
</evidence>
<dbReference type="Gene3D" id="3.20.20.60">
    <property type="entry name" value="Phosphoenolpyruvate-binding domains"/>
    <property type="match status" value="1"/>
</dbReference>
<feature type="binding site" evidence="4">
    <location>
        <position position="75"/>
    </location>
    <ligand>
        <name>substrate</name>
    </ligand>
</feature>
<accession>A0A515DAC5</accession>
<keyword evidence="8" id="KW-1185">Reference proteome</keyword>
<dbReference type="InterPro" id="IPR005000">
    <property type="entry name" value="Aldolase/citrate-lyase_domain"/>
</dbReference>
<sequence>MSYSLAPAIVRAHSFLFVPANRPERVAKALASGADAVIVDLEDAVPLDAKGPARDQLAQVFSSLTAPERDRLLVRINAAGMPWHEDDLARVRELAAQGLAAVMVPKAESATALAHVAAAIGASCALVPLMESAAGLATLDALAASPQVVRLAFGNLDFQADLGLACGPDEAELVPVRLALVLASRRAALAAPIDGVTASTTDEAQIQMDAQRSRRAGFGAKLCIHPAQVAVVNAALAPTTAELDWARRVLAAYAQAGGGVFSLDDRMVDAPVVRLAQRVVDGAPDSP</sequence>
<dbReference type="GO" id="GO:0016829">
    <property type="term" value="F:lyase activity"/>
    <property type="evidence" value="ECO:0007669"/>
    <property type="project" value="UniProtKB-KW"/>
</dbReference>
<dbReference type="OrthoDB" id="348111at2"/>
<dbReference type="SUPFAM" id="SSF51621">
    <property type="entry name" value="Phosphoenolpyruvate/pyruvate domain"/>
    <property type="match status" value="1"/>
</dbReference>
<dbReference type="InterPro" id="IPR040442">
    <property type="entry name" value="Pyrv_kinase-like_dom_sf"/>
</dbReference>
<dbReference type="Proteomes" id="UP000316798">
    <property type="component" value="Chromosome"/>
</dbReference>
<proteinExistence type="predicted"/>
<keyword evidence="2 5" id="KW-0479">Metal-binding</keyword>
<name>A0A515DAC5_9BURK</name>
<feature type="domain" description="HpcH/HpaI aldolase/citrate lyase" evidence="6">
    <location>
        <begin position="14"/>
        <end position="226"/>
    </location>
</feature>
<feature type="binding site" evidence="5">
    <location>
        <position position="157"/>
    </location>
    <ligand>
        <name>Mg(2+)</name>
        <dbReference type="ChEBI" id="CHEBI:18420"/>
    </ligand>
</feature>
<dbReference type="Pfam" id="PF03328">
    <property type="entry name" value="HpcH_HpaI"/>
    <property type="match status" value="1"/>
</dbReference>
<dbReference type="RefSeq" id="WP_142818532.1">
    <property type="nucleotide sequence ID" value="NZ_CP035503.1"/>
</dbReference>
<comment type="cofactor">
    <cofactor evidence="1">
        <name>Mg(2+)</name>
        <dbReference type="ChEBI" id="CHEBI:18420"/>
    </cofactor>
</comment>
<dbReference type="InterPro" id="IPR011206">
    <property type="entry name" value="Citrate_lyase_beta/mcl1/mcl2"/>
</dbReference>
<dbReference type="GO" id="GO:0006107">
    <property type="term" value="P:oxaloacetate metabolic process"/>
    <property type="evidence" value="ECO:0007669"/>
    <property type="project" value="TreeGrafter"/>
</dbReference>
<organism evidence="7 8">
    <name type="scientific">Rhodoferax sediminis</name>
    <dbReference type="NCBI Taxonomy" id="2509614"/>
    <lineage>
        <taxon>Bacteria</taxon>
        <taxon>Pseudomonadati</taxon>
        <taxon>Pseudomonadota</taxon>
        <taxon>Betaproteobacteria</taxon>
        <taxon>Burkholderiales</taxon>
        <taxon>Comamonadaceae</taxon>
        <taxon>Rhodoferax</taxon>
    </lineage>
</organism>
<dbReference type="PANTHER" id="PTHR32308">
    <property type="entry name" value="LYASE BETA SUBUNIT, PUTATIVE (AFU_ORTHOLOGUE AFUA_4G13030)-RELATED"/>
    <property type="match status" value="1"/>
</dbReference>
<protein>
    <submittedName>
        <fullName evidence="7">CoA ester lyase</fullName>
    </submittedName>
</protein>
<evidence type="ECO:0000256" key="2">
    <source>
        <dbReference type="ARBA" id="ARBA00022723"/>
    </source>
</evidence>
<dbReference type="PANTHER" id="PTHR32308:SF10">
    <property type="entry name" value="CITRATE LYASE SUBUNIT BETA"/>
    <property type="match status" value="1"/>
</dbReference>
<dbReference type="PIRSF" id="PIRSF015582">
    <property type="entry name" value="Cit_lyase_B"/>
    <property type="match status" value="1"/>
</dbReference>
<evidence type="ECO:0000256" key="5">
    <source>
        <dbReference type="PIRSR" id="PIRSR015582-2"/>
    </source>
</evidence>
<evidence type="ECO:0000256" key="4">
    <source>
        <dbReference type="PIRSR" id="PIRSR015582-1"/>
    </source>
</evidence>
<reference evidence="7 8" key="1">
    <citation type="submission" date="2019-01" db="EMBL/GenBank/DDBJ databases">
        <title>Genomic insights into a novel species Rhodoferax sp.</title>
        <authorList>
            <person name="Jin L."/>
        </authorList>
    </citation>
    <scope>NUCLEOTIDE SEQUENCE [LARGE SCALE GENOMIC DNA]</scope>
    <source>
        <strain evidence="7 8">CHu59-6-5</strain>
    </source>
</reference>
<dbReference type="AlphaFoldDB" id="A0A515DAC5"/>
<dbReference type="KEGG" id="rhf:EUB48_08800"/>
<evidence type="ECO:0000313" key="8">
    <source>
        <dbReference type="Proteomes" id="UP000316798"/>
    </source>
</evidence>
<dbReference type="GO" id="GO:0000287">
    <property type="term" value="F:magnesium ion binding"/>
    <property type="evidence" value="ECO:0007669"/>
    <property type="project" value="TreeGrafter"/>
</dbReference>
<keyword evidence="7" id="KW-0456">Lyase</keyword>
<dbReference type="EMBL" id="CP035503">
    <property type="protein sequence ID" value="QDL37362.1"/>
    <property type="molecule type" value="Genomic_DNA"/>
</dbReference>
<evidence type="ECO:0000313" key="7">
    <source>
        <dbReference type="EMBL" id="QDL37362.1"/>
    </source>
</evidence>
<dbReference type="InterPro" id="IPR015813">
    <property type="entry name" value="Pyrv/PenolPyrv_kinase-like_dom"/>
</dbReference>
<evidence type="ECO:0000256" key="3">
    <source>
        <dbReference type="ARBA" id="ARBA00022842"/>
    </source>
</evidence>
<gene>
    <name evidence="7" type="ORF">EUB48_08800</name>
</gene>
<evidence type="ECO:0000259" key="6">
    <source>
        <dbReference type="Pfam" id="PF03328"/>
    </source>
</evidence>